<feature type="domain" description="G-protein coupled receptors family 1 profile" evidence="6">
    <location>
        <begin position="36"/>
        <end position="312"/>
    </location>
</feature>
<dbReference type="PANTHER" id="PTHR46641:SF2">
    <property type="entry name" value="FMRFAMIDE RECEPTOR"/>
    <property type="match status" value="1"/>
</dbReference>
<dbReference type="GO" id="GO:0004930">
    <property type="term" value="F:G protein-coupled receptor activity"/>
    <property type="evidence" value="ECO:0007669"/>
    <property type="project" value="InterPro"/>
</dbReference>
<comment type="subcellular location">
    <subcellularLocation>
        <location evidence="1">Membrane</location>
    </subcellularLocation>
</comment>
<protein>
    <recommendedName>
        <fullName evidence="6">G-protein coupled receptors family 1 profile domain-containing protein</fullName>
    </recommendedName>
</protein>
<gene>
    <name evidence="7" type="ORF">ZHD862_LOCUS20576</name>
</gene>
<dbReference type="SUPFAM" id="SSF81321">
    <property type="entry name" value="Family A G protein-coupled receptor-like"/>
    <property type="match status" value="1"/>
</dbReference>
<evidence type="ECO:0000256" key="1">
    <source>
        <dbReference type="ARBA" id="ARBA00004370"/>
    </source>
</evidence>
<evidence type="ECO:0000256" key="3">
    <source>
        <dbReference type="ARBA" id="ARBA00022989"/>
    </source>
</evidence>
<dbReference type="PROSITE" id="PS50262">
    <property type="entry name" value="G_PROTEIN_RECEP_F1_2"/>
    <property type="match status" value="1"/>
</dbReference>
<dbReference type="InterPro" id="IPR017452">
    <property type="entry name" value="GPCR_Rhodpsn_7TM"/>
</dbReference>
<feature type="transmembrane region" description="Helical" evidence="5">
    <location>
        <begin position="98"/>
        <end position="116"/>
    </location>
</feature>
<reference evidence="7" key="1">
    <citation type="submission" date="2021-02" db="EMBL/GenBank/DDBJ databases">
        <authorList>
            <person name="Nowell W R."/>
        </authorList>
    </citation>
    <scope>NUCLEOTIDE SEQUENCE</scope>
</reference>
<feature type="transmembrane region" description="Helical" evidence="5">
    <location>
        <begin position="183"/>
        <end position="205"/>
    </location>
</feature>
<dbReference type="GO" id="GO:0016020">
    <property type="term" value="C:membrane"/>
    <property type="evidence" value="ECO:0007669"/>
    <property type="project" value="UniProtKB-SubCell"/>
</dbReference>
<sequence length="338" mass="38557">MSELSYNESLIILLDNISTQFNRYVSILIFLFGVVGNILNILVLSQRALRSNSCAWIFLASSIANLISILFGLTTRIISGWTTDPIDNIGWACKLRAFVVFSTRTIASWLIVLATVDRWLSSSTNVHRRQKSTLKNVQRWTTIIVILSILLYAQQLYCYEANLIDTPLRCYGKTNACRFITDLSFSVITILFPLVLMILFGLLTISNVRQSQNRVHALQLPNINSIMNKSSKPIAGNTERKSNQKIDRSVLRMLLVQVLFLVIFTFPLSLQKIYSSFIHEDESSRDIAINVFSYNAAVLIYFISNGMPFYLYTLCGGAVFRKALYDFIVMMKRKMMCQ</sequence>
<organism evidence="7 8">
    <name type="scientific">Rotaria sordida</name>
    <dbReference type="NCBI Taxonomy" id="392033"/>
    <lineage>
        <taxon>Eukaryota</taxon>
        <taxon>Metazoa</taxon>
        <taxon>Spiralia</taxon>
        <taxon>Gnathifera</taxon>
        <taxon>Rotifera</taxon>
        <taxon>Eurotatoria</taxon>
        <taxon>Bdelloidea</taxon>
        <taxon>Philodinida</taxon>
        <taxon>Philodinidae</taxon>
        <taxon>Rotaria</taxon>
    </lineage>
</organism>
<dbReference type="PANTHER" id="PTHR46641">
    <property type="entry name" value="FMRFAMIDE RECEPTOR-RELATED"/>
    <property type="match status" value="1"/>
</dbReference>
<dbReference type="Pfam" id="PF00001">
    <property type="entry name" value="7tm_1"/>
    <property type="match status" value="1"/>
</dbReference>
<accession>A0A814TFI3</accession>
<name>A0A814TFI3_9BILA</name>
<evidence type="ECO:0000313" key="7">
    <source>
        <dbReference type="EMBL" id="CAF1158891.1"/>
    </source>
</evidence>
<dbReference type="EMBL" id="CAJNOT010001177">
    <property type="protein sequence ID" value="CAF1158891.1"/>
    <property type="molecule type" value="Genomic_DNA"/>
</dbReference>
<comment type="caution">
    <text evidence="7">The sequence shown here is derived from an EMBL/GenBank/DDBJ whole genome shotgun (WGS) entry which is preliminary data.</text>
</comment>
<dbReference type="InterPro" id="IPR000276">
    <property type="entry name" value="GPCR_Rhodpsn"/>
</dbReference>
<evidence type="ECO:0000259" key="6">
    <source>
        <dbReference type="PROSITE" id="PS50262"/>
    </source>
</evidence>
<feature type="transmembrane region" description="Helical" evidence="5">
    <location>
        <begin position="24"/>
        <end position="44"/>
    </location>
</feature>
<keyword evidence="3 5" id="KW-1133">Transmembrane helix</keyword>
<evidence type="ECO:0000256" key="2">
    <source>
        <dbReference type="ARBA" id="ARBA00022692"/>
    </source>
</evidence>
<feature type="transmembrane region" description="Helical" evidence="5">
    <location>
        <begin position="56"/>
        <end position="78"/>
    </location>
</feature>
<evidence type="ECO:0000313" key="8">
    <source>
        <dbReference type="Proteomes" id="UP000663864"/>
    </source>
</evidence>
<dbReference type="InterPro" id="IPR052954">
    <property type="entry name" value="GPCR-Ligand_Int"/>
</dbReference>
<dbReference type="Proteomes" id="UP000663864">
    <property type="component" value="Unassembled WGS sequence"/>
</dbReference>
<feature type="transmembrane region" description="Helical" evidence="5">
    <location>
        <begin position="137"/>
        <end position="157"/>
    </location>
</feature>
<keyword evidence="4 5" id="KW-0472">Membrane</keyword>
<dbReference type="Gene3D" id="1.20.1070.10">
    <property type="entry name" value="Rhodopsin 7-helix transmembrane proteins"/>
    <property type="match status" value="1"/>
</dbReference>
<evidence type="ECO:0000256" key="4">
    <source>
        <dbReference type="ARBA" id="ARBA00023136"/>
    </source>
</evidence>
<feature type="transmembrane region" description="Helical" evidence="5">
    <location>
        <begin position="250"/>
        <end position="270"/>
    </location>
</feature>
<dbReference type="AlphaFoldDB" id="A0A814TFI3"/>
<proteinExistence type="predicted"/>
<keyword evidence="2 5" id="KW-0812">Transmembrane</keyword>
<evidence type="ECO:0000256" key="5">
    <source>
        <dbReference type="SAM" id="Phobius"/>
    </source>
</evidence>
<feature type="transmembrane region" description="Helical" evidence="5">
    <location>
        <begin position="309"/>
        <end position="328"/>
    </location>
</feature>